<feature type="transmembrane region" description="Helical" evidence="1">
    <location>
        <begin position="122"/>
        <end position="148"/>
    </location>
</feature>
<organism evidence="2 3">
    <name type="scientific">Abeliophyllum distichum</name>
    <dbReference type="NCBI Taxonomy" id="126358"/>
    <lineage>
        <taxon>Eukaryota</taxon>
        <taxon>Viridiplantae</taxon>
        <taxon>Streptophyta</taxon>
        <taxon>Embryophyta</taxon>
        <taxon>Tracheophyta</taxon>
        <taxon>Spermatophyta</taxon>
        <taxon>Magnoliopsida</taxon>
        <taxon>eudicotyledons</taxon>
        <taxon>Gunneridae</taxon>
        <taxon>Pentapetalae</taxon>
        <taxon>asterids</taxon>
        <taxon>lamiids</taxon>
        <taxon>Lamiales</taxon>
        <taxon>Oleaceae</taxon>
        <taxon>Forsythieae</taxon>
        <taxon>Abeliophyllum</taxon>
    </lineage>
</organism>
<comment type="caution">
    <text evidence="2">The sequence shown here is derived from an EMBL/GenBank/DDBJ whole genome shotgun (WGS) entry which is preliminary data.</text>
</comment>
<feature type="transmembrane region" description="Helical" evidence="1">
    <location>
        <begin position="372"/>
        <end position="391"/>
    </location>
</feature>
<dbReference type="EMBL" id="JBFOLK010000012">
    <property type="protein sequence ID" value="KAL2472486.1"/>
    <property type="molecule type" value="Genomic_DNA"/>
</dbReference>
<evidence type="ECO:0000256" key="1">
    <source>
        <dbReference type="SAM" id="Phobius"/>
    </source>
</evidence>
<evidence type="ECO:0000313" key="3">
    <source>
        <dbReference type="Proteomes" id="UP001604336"/>
    </source>
</evidence>
<keyword evidence="1" id="KW-0812">Transmembrane</keyword>
<feature type="transmembrane region" description="Helical" evidence="1">
    <location>
        <begin position="52"/>
        <end position="73"/>
    </location>
</feature>
<keyword evidence="3" id="KW-1185">Reference proteome</keyword>
<dbReference type="Proteomes" id="UP001604336">
    <property type="component" value="Unassembled WGS sequence"/>
</dbReference>
<feature type="transmembrane region" description="Helical" evidence="1">
    <location>
        <begin position="154"/>
        <end position="180"/>
    </location>
</feature>
<dbReference type="AlphaFoldDB" id="A0ABD1Q8L1"/>
<reference evidence="3" key="1">
    <citation type="submission" date="2024-07" db="EMBL/GenBank/DDBJ databases">
        <title>Two chromosome-level genome assemblies of Korean endemic species Abeliophyllum distichum and Forsythia ovata (Oleaceae).</title>
        <authorList>
            <person name="Jang H."/>
        </authorList>
    </citation>
    <scope>NUCLEOTIDE SEQUENCE [LARGE SCALE GENOMIC DNA]</scope>
</reference>
<name>A0ABD1Q8L1_9LAMI</name>
<keyword evidence="1" id="KW-1133">Transmembrane helix</keyword>
<dbReference type="PANTHER" id="PTHR35307">
    <property type="entry name" value="PROTEIN, PUTATIVE-RELATED"/>
    <property type="match status" value="1"/>
</dbReference>
<dbReference type="PROSITE" id="PS51257">
    <property type="entry name" value="PROKAR_LIPOPROTEIN"/>
    <property type="match status" value="1"/>
</dbReference>
<proteinExistence type="predicted"/>
<dbReference type="PANTHER" id="PTHR35307:SF3">
    <property type="entry name" value="DUF4220 DOMAIN-CONTAINING PROTEIN"/>
    <property type="match status" value="1"/>
</dbReference>
<feature type="transmembrane region" description="Helical" evidence="1">
    <location>
        <begin position="20"/>
        <end position="40"/>
    </location>
</feature>
<gene>
    <name evidence="2" type="ORF">Adt_40622</name>
</gene>
<sequence>MGKIGCSINGTLDDSKFNEPMPWIGIYVAAASAACALGMAIDAFRGLRYRKFWFPCKFFALNATTLTLIGVAIKLSVDLNTSMPRPQDQLVKLSSTTFICTTIGNFLPSLGTMGDQELMMNVVALGILVITVIVNIAIQLGTGVIYVFWREHAIIMFLMVVLFSLMVSSALTIPATKCYFDLKYRKKNKLAMKECNNNVNSCVPEKLRDDLTRYWMMANTCNPQFVMGRIATCTASGAFCLLSAITLAEAMLRSYLMPWCFKFCDGESDYKWSTTLILVTQAIAVGVGTLAPASRWFIAIKFRCPKRKKKSYKAEFAVENYWIRILYKWRDCPLNYRIFGWHGRKLVHFIKNKVLDLCIRIQKAMVLLSKSVRLISILFMSQLLIISQYSMKLISLVKCNITVSNFDVKSESNAHPKLDLRHFVLHLEGEEELIDVMMESDRDATGHWIRMGKKKQPRNLIKLLERLKSSPGFEGVQKFDSDQVSSLDSGEPPNCWALPVVTLTSIAVAIGNSDFRLVKELIHSVHEGLEYITVIEINLDTKRDLLNSRQAAGIVWVGVDLHYKWLDVNLREMGIEGKSLREIISELSDAAKHRFMELRKEDAISCLRDGPSKWPIKVLAANSMYRICQTLLLNLDNKGSKCRNTMFEILSNMIADVMGACLTNLPHVISMKCHQSTIEEREKCVRSAILLLGKIEKILEILNGLPLPTSEPDQTACIDDWRELSRKKDQLCSDSHSENCDFALSSSLDLYLNID</sequence>
<feature type="transmembrane region" description="Helical" evidence="1">
    <location>
        <begin position="276"/>
        <end position="298"/>
    </location>
</feature>
<keyword evidence="1" id="KW-0472">Membrane</keyword>
<evidence type="ECO:0000313" key="2">
    <source>
        <dbReference type="EMBL" id="KAL2472486.1"/>
    </source>
</evidence>
<accession>A0ABD1Q8L1</accession>
<protein>
    <submittedName>
        <fullName evidence="2">Uncharacterized protein</fullName>
    </submittedName>
</protein>
<feature type="transmembrane region" description="Helical" evidence="1">
    <location>
        <begin position="226"/>
        <end position="248"/>
    </location>
</feature>